<proteinExistence type="predicted"/>
<dbReference type="Pfam" id="PF02237">
    <property type="entry name" value="BPL_C"/>
    <property type="match status" value="1"/>
</dbReference>
<keyword evidence="1" id="KW-0092">Biotin</keyword>
<dbReference type="RefSeq" id="WP_261614661.1">
    <property type="nucleotide sequence ID" value="NZ_JALIDZ010000002.1"/>
</dbReference>
<evidence type="ECO:0000259" key="4">
    <source>
        <dbReference type="Pfam" id="PF02237"/>
    </source>
</evidence>
<organism evidence="6 7">
    <name type="scientific">Microbaculum marinisediminis</name>
    <dbReference type="NCBI Taxonomy" id="2931392"/>
    <lineage>
        <taxon>Bacteria</taxon>
        <taxon>Pseudomonadati</taxon>
        <taxon>Pseudomonadota</taxon>
        <taxon>Alphaproteobacteria</taxon>
        <taxon>Hyphomicrobiales</taxon>
        <taxon>Tepidamorphaceae</taxon>
        <taxon>Microbaculum</taxon>
    </lineage>
</organism>
<evidence type="ECO:0000256" key="1">
    <source>
        <dbReference type="ARBA" id="ARBA00023267"/>
    </source>
</evidence>
<keyword evidence="7" id="KW-1185">Reference proteome</keyword>
<dbReference type="GO" id="GO:0004077">
    <property type="term" value="F:biotin--[biotin carboxyl-carrier protein] ligase activity"/>
    <property type="evidence" value="ECO:0007669"/>
    <property type="project" value="UniProtKB-EC"/>
</dbReference>
<sequence length="251" mass="27223">MSLPDPVFPPLLTGHAVTAPDRAFETAVAGAARGSLGAADLVWARDTSRLDCALVLEPDVDRARAAEMVFVAMVAFGDSFGAIAPPEIGLTYRWPMALCVNGARAGHVRAAMSAQDDADGHPHWMVVGLTLDIRRNHRDGEPGDAPDRTDLVEEGCAELTRTDLLESYARHLLTWIHTWQTDGFRPVHDLLLFRAEGYREPVRLEHAGEVQEGRFIGLDDRGNLLLETGEGTRMLDTQAAIEAVAPAGRGV</sequence>
<comment type="catalytic activity">
    <reaction evidence="3">
        <text>biotin + L-lysyl-[protein] + ATP = N(6)-biotinyl-L-lysyl-[protein] + AMP + diphosphate + H(+)</text>
        <dbReference type="Rhea" id="RHEA:11756"/>
        <dbReference type="Rhea" id="RHEA-COMP:9752"/>
        <dbReference type="Rhea" id="RHEA-COMP:10505"/>
        <dbReference type="ChEBI" id="CHEBI:15378"/>
        <dbReference type="ChEBI" id="CHEBI:29969"/>
        <dbReference type="ChEBI" id="CHEBI:30616"/>
        <dbReference type="ChEBI" id="CHEBI:33019"/>
        <dbReference type="ChEBI" id="CHEBI:57586"/>
        <dbReference type="ChEBI" id="CHEBI:83144"/>
        <dbReference type="ChEBI" id="CHEBI:456215"/>
        <dbReference type="EC" id="6.3.4.15"/>
    </reaction>
</comment>
<name>A0AAW5QXS3_9HYPH</name>
<evidence type="ECO:0000313" key="6">
    <source>
        <dbReference type="EMBL" id="MCT8971090.1"/>
    </source>
</evidence>
<dbReference type="InterPro" id="IPR045864">
    <property type="entry name" value="aa-tRNA-synth_II/BPL/LPL"/>
</dbReference>
<reference evidence="6 7" key="1">
    <citation type="submission" date="2022-04" db="EMBL/GenBank/DDBJ databases">
        <authorList>
            <person name="Ye Y.-Q."/>
            <person name="Du Z.-J."/>
        </authorList>
    </citation>
    <scope>NUCLEOTIDE SEQUENCE [LARGE SCALE GENOMIC DNA]</scope>
    <source>
        <strain evidence="6 7">A6E488</strain>
    </source>
</reference>
<evidence type="ECO:0000313" key="7">
    <source>
        <dbReference type="Proteomes" id="UP001320898"/>
    </source>
</evidence>
<evidence type="ECO:0000259" key="5">
    <source>
        <dbReference type="Pfam" id="PF16917"/>
    </source>
</evidence>
<dbReference type="InterPro" id="IPR004143">
    <property type="entry name" value="BPL_LPL_catalytic"/>
</dbReference>
<evidence type="ECO:0000256" key="2">
    <source>
        <dbReference type="ARBA" id="ARBA00024227"/>
    </source>
</evidence>
<dbReference type="SUPFAM" id="SSF55681">
    <property type="entry name" value="Class II aaRS and biotin synthetases"/>
    <property type="match status" value="1"/>
</dbReference>
<gene>
    <name evidence="6" type="ORF">MUB46_04380</name>
</gene>
<dbReference type="Proteomes" id="UP001320898">
    <property type="component" value="Unassembled WGS sequence"/>
</dbReference>
<accession>A0AAW5QXS3</accession>
<evidence type="ECO:0000256" key="3">
    <source>
        <dbReference type="ARBA" id="ARBA00047846"/>
    </source>
</evidence>
<feature type="domain" description="Biotin protein ligase C-terminal" evidence="4">
    <location>
        <begin position="200"/>
        <end position="234"/>
    </location>
</feature>
<dbReference type="AlphaFoldDB" id="A0AAW5QXS3"/>
<dbReference type="Pfam" id="PF16917">
    <property type="entry name" value="BPL_LplA_LipB_2"/>
    <property type="match status" value="1"/>
</dbReference>
<dbReference type="EC" id="6.3.4.15" evidence="2"/>
<protein>
    <recommendedName>
        <fullName evidence="2">biotin--[biotin carboxyl-carrier protein] ligase</fullName>
        <ecNumber evidence="2">6.3.4.15</ecNumber>
    </recommendedName>
</protein>
<comment type="caution">
    <text evidence="6">The sequence shown here is derived from an EMBL/GenBank/DDBJ whole genome shotgun (WGS) entry which is preliminary data.</text>
</comment>
<dbReference type="EMBL" id="JALIDZ010000002">
    <property type="protein sequence ID" value="MCT8971090.1"/>
    <property type="molecule type" value="Genomic_DNA"/>
</dbReference>
<dbReference type="Gene3D" id="3.30.930.10">
    <property type="entry name" value="Bira Bifunctional Protein, Domain 2"/>
    <property type="match status" value="1"/>
</dbReference>
<dbReference type="InterPro" id="IPR003142">
    <property type="entry name" value="BPL_C"/>
</dbReference>
<feature type="domain" description="BPL/LPL catalytic" evidence="5">
    <location>
        <begin position="8"/>
        <end position="189"/>
    </location>
</feature>